<evidence type="ECO:0000256" key="1">
    <source>
        <dbReference type="ARBA" id="ARBA00004229"/>
    </source>
</evidence>
<dbReference type="Pfam" id="PF00504">
    <property type="entry name" value="Chloroa_b-bind"/>
    <property type="match status" value="1"/>
</dbReference>
<protein>
    <recommendedName>
        <fullName evidence="6">Light harvesting protein</fullName>
    </recommendedName>
</protein>
<name>A0A0D3IZ10_EMIH1</name>
<dbReference type="HOGENOM" id="CLU_2282762_0_0_1"/>
<dbReference type="KEGG" id="ehx:EMIHUDRAFT_256173"/>
<reference evidence="5" key="1">
    <citation type="journal article" date="2013" name="Nature">
        <title>Pan genome of the phytoplankton Emiliania underpins its global distribution.</title>
        <authorList>
            <person name="Read B.A."/>
            <person name="Kegel J."/>
            <person name="Klute M.J."/>
            <person name="Kuo A."/>
            <person name="Lefebvre S.C."/>
            <person name="Maumus F."/>
            <person name="Mayer C."/>
            <person name="Miller J."/>
            <person name="Monier A."/>
            <person name="Salamov A."/>
            <person name="Young J."/>
            <person name="Aguilar M."/>
            <person name="Claverie J.M."/>
            <person name="Frickenhaus S."/>
            <person name="Gonzalez K."/>
            <person name="Herman E.K."/>
            <person name="Lin Y.C."/>
            <person name="Napier J."/>
            <person name="Ogata H."/>
            <person name="Sarno A.F."/>
            <person name="Shmutz J."/>
            <person name="Schroeder D."/>
            <person name="de Vargas C."/>
            <person name="Verret F."/>
            <person name="von Dassow P."/>
            <person name="Valentin K."/>
            <person name="Van de Peer Y."/>
            <person name="Wheeler G."/>
            <person name="Dacks J.B."/>
            <person name="Delwiche C.F."/>
            <person name="Dyhrman S.T."/>
            <person name="Glockner G."/>
            <person name="John U."/>
            <person name="Richards T."/>
            <person name="Worden A.Z."/>
            <person name="Zhang X."/>
            <person name="Grigoriev I.V."/>
            <person name="Allen A.E."/>
            <person name="Bidle K."/>
            <person name="Borodovsky M."/>
            <person name="Bowler C."/>
            <person name="Brownlee C."/>
            <person name="Cock J.M."/>
            <person name="Elias M."/>
            <person name="Gladyshev V.N."/>
            <person name="Groth M."/>
            <person name="Guda C."/>
            <person name="Hadaegh A."/>
            <person name="Iglesias-Rodriguez M.D."/>
            <person name="Jenkins J."/>
            <person name="Jones B.M."/>
            <person name="Lawson T."/>
            <person name="Leese F."/>
            <person name="Lindquist E."/>
            <person name="Lobanov A."/>
            <person name="Lomsadze A."/>
            <person name="Malik S.B."/>
            <person name="Marsh M.E."/>
            <person name="Mackinder L."/>
            <person name="Mock T."/>
            <person name="Mueller-Roeber B."/>
            <person name="Pagarete A."/>
            <person name="Parker M."/>
            <person name="Probert I."/>
            <person name="Quesneville H."/>
            <person name="Raines C."/>
            <person name="Rensing S.A."/>
            <person name="Riano-Pachon D.M."/>
            <person name="Richier S."/>
            <person name="Rokitta S."/>
            <person name="Shiraiwa Y."/>
            <person name="Soanes D.M."/>
            <person name="van der Giezen M."/>
            <person name="Wahlund T.M."/>
            <person name="Williams B."/>
            <person name="Wilson W."/>
            <person name="Wolfe G."/>
            <person name="Wurch L.L."/>
        </authorList>
    </citation>
    <scope>NUCLEOTIDE SEQUENCE</scope>
</reference>
<dbReference type="PaxDb" id="2903-EOD16495"/>
<comment type="subcellular location">
    <subcellularLocation>
        <location evidence="1">Plastid</location>
        <location evidence="1">Chloroplast</location>
    </subcellularLocation>
</comment>
<accession>A0A0D3IZ10</accession>
<dbReference type="Gene3D" id="1.10.3460.10">
    <property type="entry name" value="Chlorophyll a/b binding protein domain"/>
    <property type="match status" value="1"/>
</dbReference>
<evidence type="ECO:0000256" key="2">
    <source>
        <dbReference type="ARBA" id="ARBA00022528"/>
    </source>
</evidence>
<evidence type="ECO:0000313" key="5">
    <source>
        <dbReference type="Proteomes" id="UP000013827"/>
    </source>
</evidence>
<organism evidence="4 5">
    <name type="scientific">Emiliania huxleyi (strain CCMP1516)</name>
    <dbReference type="NCBI Taxonomy" id="280463"/>
    <lineage>
        <taxon>Eukaryota</taxon>
        <taxon>Haptista</taxon>
        <taxon>Haptophyta</taxon>
        <taxon>Prymnesiophyceae</taxon>
        <taxon>Isochrysidales</taxon>
        <taxon>Noelaerhabdaceae</taxon>
        <taxon>Emiliania</taxon>
    </lineage>
</organism>
<dbReference type="RefSeq" id="XP_005768924.1">
    <property type="nucleotide sequence ID" value="XM_005768867.1"/>
</dbReference>
<keyword evidence="2" id="KW-0150">Chloroplast</keyword>
<keyword evidence="3" id="KW-0934">Plastid</keyword>
<dbReference type="GO" id="GO:0009507">
    <property type="term" value="C:chloroplast"/>
    <property type="evidence" value="ECO:0007669"/>
    <property type="project" value="UniProtKB-SubCell"/>
</dbReference>
<sequence length="102" mass="11323">MDKSGLEGFAKEARQPVPPAQCPQLNPVVGYWDPLNLSNGEFWGDSNSATIGFLRESEIKHGRVAMAGFVGYIVHANDIRFPWDKVAMAAPKGVLFTWVRFD</sequence>
<dbReference type="AlphaFoldDB" id="A0A0D3IZ10"/>
<proteinExistence type="predicted"/>
<keyword evidence="5" id="KW-1185">Reference proteome</keyword>
<dbReference type="InterPro" id="IPR022796">
    <property type="entry name" value="Chloroa_b-bind"/>
</dbReference>
<dbReference type="EnsemblProtists" id="EOD16495">
    <property type="protein sequence ID" value="EOD16495"/>
    <property type="gene ID" value="EMIHUDRAFT_256173"/>
</dbReference>
<evidence type="ECO:0008006" key="6">
    <source>
        <dbReference type="Google" id="ProtNLM"/>
    </source>
</evidence>
<dbReference type="Proteomes" id="UP000013827">
    <property type="component" value="Unassembled WGS sequence"/>
</dbReference>
<evidence type="ECO:0000313" key="4">
    <source>
        <dbReference type="EnsemblProtists" id="EOD16495"/>
    </source>
</evidence>
<dbReference type="SUPFAM" id="SSF103511">
    <property type="entry name" value="Chlorophyll a-b binding protein"/>
    <property type="match status" value="1"/>
</dbReference>
<reference evidence="4" key="2">
    <citation type="submission" date="2024-10" db="UniProtKB">
        <authorList>
            <consortium name="EnsemblProtists"/>
        </authorList>
    </citation>
    <scope>IDENTIFICATION</scope>
</reference>
<dbReference type="GeneID" id="17262645"/>
<evidence type="ECO:0000256" key="3">
    <source>
        <dbReference type="ARBA" id="ARBA00022640"/>
    </source>
</evidence>